<dbReference type="Proteomes" id="UP000001844">
    <property type="component" value="Chromosome"/>
</dbReference>
<feature type="transmembrane region" description="Helical" evidence="8">
    <location>
        <begin position="310"/>
        <end position="335"/>
    </location>
</feature>
<dbReference type="Pfam" id="PF00361">
    <property type="entry name" value="Proton_antipo_M"/>
    <property type="match status" value="1"/>
</dbReference>
<feature type="transmembrane region" description="Helical" evidence="8">
    <location>
        <begin position="282"/>
        <end position="304"/>
    </location>
</feature>
<keyword evidence="3 7" id="KW-0812">Transmembrane</keyword>
<proteinExistence type="predicted"/>
<keyword evidence="4 8" id="KW-1133">Transmembrane helix</keyword>
<feature type="transmembrane region" description="Helical" evidence="8">
    <location>
        <begin position="416"/>
        <end position="438"/>
    </location>
</feature>
<keyword evidence="11" id="KW-1185">Reference proteome</keyword>
<dbReference type="KEGG" id="nhl:Nhal_1813"/>
<feature type="transmembrane region" description="Helical" evidence="8">
    <location>
        <begin position="193"/>
        <end position="213"/>
    </location>
</feature>
<evidence type="ECO:0000259" key="9">
    <source>
        <dbReference type="Pfam" id="PF00361"/>
    </source>
</evidence>
<evidence type="ECO:0000256" key="3">
    <source>
        <dbReference type="ARBA" id="ARBA00022692"/>
    </source>
</evidence>
<dbReference type="AlphaFoldDB" id="D5C342"/>
<evidence type="ECO:0000256" key="8">
    <source>
        <dbReference type="SAM" id="Phobius"/>
    </source>
</evidence>
<dbReference type="GO" id="GO:0005886">
    <property type="term" value="C:plasma membrane"/>
    <property type="evidence" value="ECO:0007669"/>
    <property type="project" value="UniProtKB-SubCell"/>
</dbReference>
<dbReference type="EMBL" id="CP001798">
    <property type="protein sequence ID" value="ADE14934.1"/>
    <property type="molecule type" value="Genomic_DNA"/>
</dbReference>
<evidence type="ECO:0000256" key="5">
    <source>
        <dbReference type="ARBA" id="ARBA00023002"/>
    </source>
</evidence>
<reference evidence="11" key="1">
    <citation type="submission" date="2010-04" db="EMBL/GenBank/DDBJ databases">
        <title>Complete genome sequence of Nitrosococcus halophilus Nc4, a salt-adapted, aerobic obligate ammonia-oxidizing sulfur purple bacterium.</title>
        <authorList>
            <consortium name="US DOE Joint Genome Institute"/>
            <person name="Campbell M.A."/>
            <person name="Malfatti S.A."/>
            <person name="Chain P.S.G."/>
            <person name="Heidelberg J.F."/>
            <person name="Ward B.B."/>
            <person name="Klotz M.G."/>
        </authorList>
    </citation>
    <scope>NUCLEOTIDE SEQUENCE [LARGE SCALE GENOMIC DNA]</scope>
    <source>
        <strain evidence="11">Nc4</strain>
    </source>
</reference>
<evidence type="ECO:0000256" key="6">
    <source>
        <dbReference type="ARBA" id="ARBA00023136"/>
    </source>
</evidence>
<name>D5C342_NITHN</name>
<feature type="transmembrane region" description="Helical" evidence="8">
    <location>
        <begin position="100"/>
        <end position="117"/>
    </location>
</feature>
<evidence type="ECO:0000256" key="7">
    <source>
        <dbReference type="RuleBase" id="RU000320"/>
    </source>
</evidence>
<feature type="transmembrane region" description="Helical" evidence="8">
    <location>
        <begin position="255"/>
        <end position="275"/>
    </location>
</feature>
<feature type="transmembrane region" description="Helical" evidence="8">
    <location>
        <begin position="152"/>
        <end position="173"/>
    </location>
</feature>
<evidence type="ECO:0000256" key="1">
    <source>
        <dbReference type="ARBA" id="ARBA00004651"/>
    </source>
</evidence>
<feature type="transmembrane region" description="Helical" evidence="8">
    <location>
        <begin position="123"/>
        <end position="140"/>
    </location>
</feature>
<evidence type="ECO:0000313" key="10">
    <source>
        <dbReference type="EMBL" id="ADE14934.1"/>
    </source>
</evidence>
<feature type="transmembrane region" description="Helical" evidence="8">
    <location>
        <begin position="385"/>
        <end position="404"/>
    </location>
</feature>
<dbReference type="PANTHER" id="PTHR42682">
    <property type="entry name" value="HYDROGENASE-4 COMPONENT F"/>
    <property type="match status" value="1"/>
</dbReference>
<dbReference type="GO" id="GO:0016491">
    <property type="term" value="F:oxidoreductase activity"/>
    <property type="evidence" value="ECO:0007669"/>
    <property type="project" value="UniProtKB-KW"/>
</dbReference>
<feature type="domain" description="NADH:quinone oxidoreductase/Mrp antiporter transmembrane" evidence="9">
    <location>
        <begin position="117"/>
        <end position="337"/>
    </location>
</feature>
<dbReference type="RefSeq" id="WP_013032819.1">
    <property type="nucleotide sequence ID" value="NC_013960.1"/>
</dbReference>
<feature type="transmembrane region" description="Helical" evidence="8">
    <location>
        <begin position="225"/>
        <end position="243"/>
    </location>
</feature>
<dbReference type="OrthoDB" id="9768329at2"/>
<evidence type="ECO:0000313" key="11">
    <source>
        <dbReference type="Proteomes" id="UP000001844"/>
    </source>
</evidence>
<gene>
    <name evidence="10" type="ordered locus">Nhal_1813</name>
</gene>
<dbReference type="InterPro" id="IPR001750">
    <property type="entry name" value="ND/Mrp_TM"/>
</dbReference>
<protein>
    <submittedName>
        <fullName evidence="10">NADH/Ubiquinone/plastoquinone (Complex I)</fullName>
    </submittedName>
</protein>
<dbReference type="eggNOG" id="COG0651">
    <property type="taxonomic scope" value="Bacteria"/>
</dbReference>
<evidence type="ECO:0000256" key="2">
    <source>
        <dbReference type="ARBA" id="ARBA00022475"/>
    </source>
</evidence>
<feature type="transmembrane region" description="Helical" evidence="8">
    <location>
        <begin position="342"/>
        <end position="365"/>
    </location>
</feature>
<keyword evidence="2" id="KW-1003">Cell membrane</keyword>
<dbReference type="HOGENOM" id="CLU_022930_0_0_6"/>
<keyword evidence="6 8" id="KW-0472">Membrane</keyword>
<feature type="transmembrane region" description="Helical" evidence="8">
    <location>
        <begin position="458"/>
        <end position="475"/>
    </location>
</feature>
<organism evidence="10 11">
    <name type="scientific">Nitrosococcus halophilus (strain Nc4)</name>
    <dbReference type="NCBI Taxonomy" id="472759"/>
    <lineage>
        <taxon>Bacteria</taxon>
        <taxon>Pseudomonadati</taxon>
        <taxon>Pseudomonadota</taxon>
        <taxon>Gammaproteobacteria</taxon>
        <taxon>Chromatiales</taxon>
        <taxon>Chromatiaceae</taxon>
        <taxon>Nitrosococcus</taxon>
    </lineage>
</organism>
<keyword evidence="5" id="KW-0560">Oxidoreductase</keyword>
<dbReference type="PANTHER" id="PTHR42682:SF4">
    <property type="entry name" value="NADH-UBIQUINONE_PLASTOQUINONE"/>
    <property type="match status" value="1"/>
</dbReference>
<dbReference type="InterPro" id="IPR052175">
    <property type="entry name" value="ComplexI-like_HydComp"/>
</dbReference>
<sequence>MSLLLPLALILPLALALTWSVPALRPVITRLTPWAALPALAASFWLPAGVDLKVPWLLLGAHFGLDPTGTPFLSFTALLWWLAGLYGLRYQANDPQRDRFFFFYLLTMAGNLGLILAQDMLSFLLLFALMSIAAYGLVIHPGNQEARRAGRVYLSMVVIGEACLFSAMILLAVEMNTLEIVQTPVVSSDPVVLTLLLIGFGIKLGLLPLHFSLPPAYAATPTPGAAVLGGAMINAGLLGWLRFLPLGQMPLPSWGTGLIVAGLIAAFYGVLVGLAQREPKALLAYSSISQMGLITLGVGVGLVAPAQWPLVLTTLTLFALHHALAKGALFLGVGLARHGGGILVGLALLFPALTLAGAPFTSGAIAKTALKSLSHLAPSPWSDGLPGLLLASSIGTTLLMARFIDLTWPKDLKGRLPLGMWLPALGLLLAVDLATWLWPYADQAASASLKFSAIKSGGEAILLGIALFLLGALLCRRLEWRWFIPSGDILILIERWLRILARWTHQIIQPIPRLPSQLFTLPRRLDLHTTPTRLEAALQRWRNFGLLFLIIALVLYGTLIQQG</sequence>
<accession>D5C342</accession>
<dbReference type="STRING" id="472759.Nhal_1813"/>
<evidence type="ECO:0000256" key="4">
    <source>
        <dbReference type="ARBA" id="ARBA00022989"/>
    </source>
</evidence>
<feature type="transmembrane region" description="Helical" evidence="8">
    <location>
        <begin position="543"/>
        <end position="560"/>
    </location>
</feature>
<feature type="transmembrane region" description="Helical" evidence="8">
    <location>
        <begin position="69"/>
        <end position="88"/>
    </location>
</feature>
<comment type="subcellular location">
    <subcellularLocation>
        <location evidence="1">Cell membrane</location>
        <topology evidence="1">Multi-pass membrane protein</topology>
    </subcellularLocation>
    <subcellularLocation>
        <location evidence="7">Membrane</location>
        <topology evidence="7">Multi-pass membrane protein</topology>
    </subcellularLocation>
</comment>